<dbReference type="CDD" id="cd00866">
    <property type="entry name" value="PEBP_euk"/>
    <property type="match status" value="1"/>
</dbReference>
<dbReference type="InterPro" id="IPR035810">
    <property type="entry name" value="PEBP_euk"/>
</dbReference>
<feature type="signal peptide" evidence="2">
    <location>
        <begin position="1"/>
        <end position="17"/>
    </location>
</feature>
<feature type="compositionally biased region" description="Acidic residues" evidence="1">
    <location>
        <begin position="241"/>
        <end position="261"/>
    </location>
</feature>
<sequence length="283" mass="29768">MLFKSLVLAAIAGVSLAAVDEGSLAVVKADFQAAGLIGDEFQAEDFDNLEGLLHVQFDGQDEPLTLGQRLEKDAVQQKPAFRYLPAEDADTNGQYTLALIDADYNGADQSEGQTRHFLENSVTIGEGDKNAEDGLPINDEDSGKVITSYAGPGPAEGSGPHRYQFLLLKQPQDFQAPEGLDSENTPLGKMNIADYIDSTDAKIVAATFFIVEVGESTVSVKPTSTVNTASVSATPSSTDAASDDGDDADAQDATQDDDDDSSATKAAVSAMFMFMAVAAIVLV</sequence>
<feature type="region of interest" description="Disordered" evidence="1">
    <location>
        <begin position="221"/>
        <end position="261"/>
    </location>
</feature>
<dbReference type="InterPro" id="IPR008914">
    <property type="entry name" value="PEBP"/>
</dbReference>
<dbReference type="PANTHER" id="PTHR11362">
    <property type="entry name" value="PHOSPHATIDYLETHANOLAMINE-BINDING PROTEIN"/>
    <property type="match status" value="1"/>
</dbReference>
<dbReference type="Proteomes" id="UP000310189">
    <property type="component" value="Unassembled WGS sequence"/>
</dbReference>
<accession>A0A4T0FR19</accession>
<evidence type="ECO:0000313" key="4">
    <source>
        <dbReference type="Proteomes" id="UP000310189"/>
    </source>
</evidence>
<evidence type="ECO:0000256" key="2">
    <source>
        <dbReference type="SAM" id="SignalP"/>
    </source>
</evidence>
<evidence type="ECO:0008006" key="5">
    <source>
        <dbReference type="Google" id="ProtNLM"/>
    </source>
</evidence>
<feature type="compositionally biased region" description="Low complexity" evidence="1">
    <location>
        <begin position="223"/>
        <end position="240"/>
    </location>
</feature>
<keyword evidence="2" id="KW-0732">Signal</keyword>
<organism evidence="3 4">
    <name type="scientific">Wallemia hederae</name>
    <dbReference type="NCBI Taxonomy" id="1540922"/>
    <lineage>
        <taxon>Eukaryota</taxon>
        <taxon>Fungi</taxon>
        <taxon>Dikarya</taxon>
        <taxon>Basidiomycota</taxon>
        <taxon>Wallemiomycotina</taxon>
        <taxon>Wallemiomycetes</taxon>
        <taxon>Wallemiales</taxon>
        <taxon>Wallemiaceae</taxon>
        <taxon>Wallemia</taxon>
    </lineage>
</organism>
<proteinExistence type="predicted"/>
<dbReference type="Pfam" id="PF01161">
    <property type="entry name" value="PBP"/>
    <property type="match status" value="1"/>
</dbReference>
<dbReference type="SUPFAM" id="SSF49777">
    <property type="entry name" value="PEBP-like"/>
    <property type="match status" value="1"/>
</dbReference>
<evidence type="ECO:0000256" key="1">
    <source>
        <dbReference type="SAM" id="MobiDB-lite"/>
    </source>
</evidence>
<feature type="chain" id="PRO_5020972838" description="PEBP-like protein" evidence="2">
    <location>
        <begin position="18"/>
        <end position="283"/>
    </location>
</feature>
<dbReference type="OrthoDB" id="2506647at2759"/>
<dbReference type="EMBL" id="SPNW01000015">
    <property type="protein sequence ID" value="TIA90949.1"/>
    <property type="molecule type" value="Genomic_DNA"/>
</dbReference>
<keyword evidence="4" id="KW-1185">Reference proteome</keyword>
<reference evidence="3 4" key="1">
    <citation type="submission" date="2019-03" db="EMBL/GenBank/DDBJ databases">
        <title>Sequencing 23 genomes of Wallemia ichthyophaga.</title>
        <authorList>
            <person name="Gostincar C."/>
        </authorList>
    </citation>
    <scope>NUCLEOTIDE SEQUENCE [LARGE SCALE GENOMIC DNA]</scope>
    <source>
        <strain evidence="3 4">EXF-5753</strain>
    </source>
</reference>
<protein>
    <recommendedName>
        <fullName evidence="5">PEBP-like protein</fullName>
    </recommendedName>
</protein>
<comment type="caution">
    <text evidence="3">The sequence shown here is derived from an EMBL/GenBank/DDBJ whole genome shotgun (WGS) entry which is preliminary data.</text>
</comment>
<name>A0A4T0FR19_9BASI</name>
<gene>
    <name evidence="3" type="ORF">E3P99_01347</name>
</gene>
<dbReference type="InterPro" id="IPR036610">
    <property type="entry name" value="PEBP-like_sf"/>
</dbReference>
<dbReference type="Gene3D" id="3.90.280.10">
    <property type="entry name" value="PEBP-like"/>
    <property type="match status" value="1"/>
</dbReference>
<dbReference type="AlphaFoldDB" id="A0A4T0FR19"/>
<dbReference type="PANTHER" id="PTHR11362:SF140">
    <property type="entry name" value="PEBP-LIKE PROTEIN"/>
    <property type="match status" value="1"/>
</dbReference>
<evidence type="ECO:0000313" key="3">
    <source>
        <dbReference type="EMBL" id="TIA90949.1"/>
    </source>
</evidence>